<comment type="similarity">
    <text evidence="2">Belongs to the CPA3 antiporters (TC 2.A.63) subunit C family.</text>
</comment>
<evidence type="ECO:0000256" key="2">
    <source>
        <dbReference type="ARBA" id="ARBA00010388"/>
    </source>
</evidence>
<dbReference type="InterPro" id="IPR050601">
    <property type="entry name" value="CPA3_antiporter_subunitC"/>
</dbReference>
<dbReference type="AlphaFoldDB" id="A0A8J6J9A9"/>
<feature type="transmembrane region" description="Helical" evidence="7">
    <location>
        <begin position="75"/>
        <end position="98"/>
    </location>
</feature>
<evidence type="ECO:0000313" key="8">
    <source>
        <dbReference type="EMBL" id="MBC5722293.1"/>
    </source>
</evidence>
<keyword evidence="5 7" id="KW-1133">Transmembrane helix</keyword>
<dbReference type="PANTHER" id="PTHR34583:SF2">
    <property type="entry name" value="ANTIPORTER SUBUNIT MNHC2-RELATED"/>
    <property type="match status" value="1"/>
</dbReference>
<evidence type="ECO:0000256" key="3">
    <source>
        <dbReference type="ARBA" id="ARBA00022475"/>
    </source>
</evidence>
<gene>
    <name evidence="8" type="ORF">H8S11_05670</name>
</gene>
<dbReference type="InterPro" id="IPR039428">
    <property type="entry name" value="NUOK/Mnh_C1-like"/>
</dbReference>
<evidence type="ECO:0000256" key="7">
    <source>
        <dbReference type="SAM" id="Phobius"/>
    </source>
</evidence>
<organism evidence="8 9">
    <name type="scientific">Flintibacter hominis</name>
    <dbReference type="NCBI Taxonomy" id="2763048"/>
    <lineage>
        <taxon>Bacteria</taxon>
        <taxon>Bacillati</taxon>
        <taxon>Bacillota</taxon>
        <taxon>Clostridia</taxon>
        <taxon>Eubacteriales</taxon>
        <taxon>Flintibacter</taxon>
    </lineage>
</organism>
<proteinExistence type="inferred from homology"/>
<dbReference type="Gene3D" id="1.10.287.3510">
    <property type="match status" value="1"/>
</dbReference>
<feature type="transmembrane region" description="Helical" evidence="7">
    <location>
        <begin position="35"/>
        <end position="55"/>
    </location>
</feature>
<keyword evidence="4 7" id="KW-0812">Transmembrane</keyword>
<accession>A0A8J6J9A9</accession>
<dbReference type="Pfam" id="PF00420">
    <property type="entry name" value="Oxidored_q2"/>
    <property type="match status" value="1"/>
</dbReference>
<evidence type="ECO:0000256" key="6">
    <source>
        <dbReference type="ARBA" id="ARBA00023136"/>
    </source>
</evidence>
<comment type="subcellular location">
    <subcellularLocation>
        <location evidence="1">Cell membrane</location>
        <topology evidence="1">Multi-pass membrane protein</topology>
    </subcellularLocation>
</comment>
<sequence>MAELILQQRFYIAAILLFAIGITTLFLHPNLIKKIIGLNLMDTSVFLFLAAMGYVEGGSAPILEEGMERAVRINPVPGGLVLTGIVVAVSTTALFLALTCRLYKRYHSLNLDVILMRSKEEHHN</sequence>
<dbReference type="EMBL" id="JACOPO010000003">
    <property type="protein sequence ID" value="MBC5722293.1"/>
    <property type="molecule type" value="Genomic_DNA"/>
</dbReference>
<comment type="caution">
    <text evidence="8">The sequence shown here is derived from an EMBL/GenBank/DDBJ whole genome shotgun (WGS) entry which is preliminary data.</text>
</comment>
<dbReference type="Proteomes" id="UP000628736">
    <property type="component" value="Unassembled WGS sequence"/>
</dbReference>
<dbReference type="PANTHER" id="PTHR34583">
    <property type="entry name" value="ANTIPORTER SUBUNIT MNHC2-RELATED"/>
    <property type="match status" value="1"/>
</dbReference>
<reference evidence="8" key="1">
    <citation type="submission" date="2020-08" db="EMBL/GenBank/DDBJ databases">
        <title>Genome public.</title>
        <authorList>
            <person name="Liu C."/>
            <person name="Sun Q."/>
        </authorList>
    </citation>
    <scope>NUCLEOTIDE SEQUENCE</scope>
    <source>
        <strain evidence="8">NSJ-23</strain>
    </source>
</reference>
<feature type="transmembrane region" description="Helical" evidence="7">
    <location>
        <begin position="6"/>
        <end position="28"/>
    </location>
</feature>
<evidence type="ECO:0000256" key="5">
    <source>
        <dbReference type="ARBA" id="ARBA00022989"/>
    </source>
</evidence>
<dbReference type="GO" id="GO:0005886">
    <property type="term" value="C:plasma membrane"/>
    <property type="evidence" value="ECO:0007669"/>
    <property type="project" value="UniProtKB-SubCell"/>
</dbReference>
<evidence type="ECO:0000256" key="4">
    <source>
        <dbReference type="ARBA" id="ARBA00022692"/>
    </source>
</evidence>
<protein>
    <submittedName>
        <fullName evidence="8">Cation:proton antiporter subunit C</fullName>
    </submittedName>
</protein>
<evidence type="ECO:0000256" key="1">
    <source>
        <dbReference type="ARBA" id="ARBA00004651"/>
    </source>
</evidence>
<keyword evidence="3" id="KW-1003">Cell membrane</keyword>
<name>A0A8J6J9A9_9FIRM</name>
<evidence type="ECO:0000313" key="9">
    <source>
        <dbReference type="Proteomes" id="UP000628736"/>
    </source>
</evidence>
<dbReference type="RefSeq" id="WP_147572217.1">
    <property type="nucleotide sequence ID" value="NZ_JACOPO010000003.1"/>
</dbReference>
<keyword evidence="6 7" id="KW-0472">Membrane</keyword>
<keyword evidence="9" id="KW-1185">Reference proteome</keyword>